<organism evidence="2 3">
    <name type="scientific">Phialemonium atrogriseum</name>
    <dbReference type="NCBI Taxonomy" id="1093897"/>
    <lineage>
        <taxon>Eukaryota</taxon>
        <taxon>Fungi</taxon>
        <taxon>Dikarya</taxon>
        <taxon>Ascomycota</taxon>
        <taxon>Pezizomycotina</taxon>
        <taxon>Sordariomycetes</taxon>
        <taxon>Sordariomycetidae</taxon>
        <taxon>Cephalothecales</taxon>
        <taxon>Cephalothecaceae</taxon>
        <taxon>Phialemonium</taxon>
    </lineage>
</organism>
<feature type="compositionally biased region" description="Low complexity" evidence="1">
    <location>
        <begin position="1137"/>
        <end position="1152"/>
    </location>
</feature>
<gene>
    <name evidence="2" type="ORF">QBC33DRAFT_457055</name>
</gene>
<feature type="compositionally biased region" description="Low complexity" evidence="1">
    <location>
        <begin position="220"/>
        <end position="231"/>
    </location>
</feature>
<feature type="compositionally biased region" description="Low complexity" evidence="1">
    <location>
        <begin position="1194"/>
        <end position="1224"/>
    </location>
</feature>
<accession>A0AAJ0BWZ1</accession>
<dbReference type="RefSeq" id="XP_060280815.1">
    <property type="nucleotide sequence ID" value="XM_060424840.1"/>
</dbReference>
<sequence>MAPAVDPSVPFHRSHSTPDLLSRLADTPPPFTVGSLPRDPHRTLSLKSLPSLPAFDLPSFDFDHAFHATFSLDDKPDAPSPSTTKKNIFEIRTTAEPSVDPSAGKLGRSNSMIDKPRLWLPSSRSTPDVRGSLRVEGSEPKTKDNGATSRDRSSGPEPKLAERSKTVESFAGFARRSWMSRSRSPSPSNKPDNNKAFPNRIRDRQWASSRNTQPKKAAKGASPEARADAAAGAGGGARKEPRSRVEGSLDREASRSTDSLSSTSRALNRASVYLTKIKQRPQSVFVRSASATALSTLSLGAMESADSEGLDSSETASANTVGTTTPAADHHTLQGRNHPLYARDSSHTDSTCTSETGTSSEDASQATTDTALTMPQSSSRDPLWATFRNLDADFNRFAAKNSASAKMGAIRGILVPFLRNTAYHPSNADKRMLTPEDVDRRATILNRWWNGLLEMLDNGQSRVELGVPSTASPVGSPPQPVAGVDRPALLEAATMIMMRPEWRLSTSYFQPLADRSPFERVRARSPTQSSDGNSDHESSDSTFITESAEHNVRTMFAANLLTQMAIVVGKMSMRHAPLSLVNWSGKACAYAFFFVPGVADILVRLWGLNSDLIRRVADEFGLPRRSKGESEDIVALFPPNLGGLGWTSIKTVTDKLRLAPKLPLLTARIPWHGPWVSRWRGGDTDLLFIFCKYYYILAEEFMPADLPLIEKARGPAFVLLHAQLLSTLDSTIHRHAAVEAMLAPPLIDASHGADASIAALSLPPNNLFRGMDENRLVILLKDMLSDNSFGVVSGVKLAFAEAFMALLKSATKRTSRYEHTSCFMLCDFLEEALMTYDSFQNSINNSYATSPREENAPSSPSPEFGSPARPVDLIDWPFWFDVGKMILNSNNTMAEIRMLSFLFAVWDAIVVDPARKESLCIEWLLSEEVFGKFFNNWCPMVRAYYMRLLCWRICRDSGRADELDTRIFLLVSQRLKTVWSHYLWLKQKADAEGRYPPSTAPCYPTPGKRFMIIRTELQTPQPGFLVGFDQSWGTFGNPEGRGAVADYRASPQEGASDRASPSGADGNPTSYKKKWSLLGKVLSLTAGTAAGINTAGRRSTWDDDLEEVRRETAASRVVRAGVHLLSGPPPPPKHAPSSTMTSSSDSTSSTGSAPVYETTQYVFRFTLGWQSQAAAAAGPPRDRVLTRPRLPVPAQARVSARSAAMSRRAEGAVAANNSNGGSAVFRSESPPPIAAGLPHPTRRFSGLAHTGLVSEARNARPLLEGNDESQSPGGSSSKSKRRSMTLPILGAGDGSRSSSDGWSPRSSMSSSKAPTLALHLESLDLQGSSDAERDRGRRLSYNGNSSAADTELNSIQPTRPTGAQAAVATYAGRALAEWSLVVNECNSFVDRRRDEGVLGLSEVEVPTLGVEGLGVRGRPA</sequence>
<feature type="compositionally biased region" description="Low complexity" evidence="1">
    <location>
        <begin position="1294"/>
        <end position="1311"/>
    </location>
</feature>
<reference evidence="2" key="1">
    <citation type="submission" date="2023-06" db="EMBL/GenBank/DDBJ databases">
        <title>Genome-scale phylogeny and comparative genomics of the fungal order Sordariales.</title>
        <authorList>
            <consortium name="Lawrence Berkeley National Laboratory"/>
            <person name="Hensen N."/>
            <person name="Bonometti L."/>
            <person name="Westerberg I."/>
            <person name="Brannstrom I.O."/>
            <person name="Guillou S."/>
            <person name="Cros-Aarteil S."/>
            <person name="Calhoun S."/>
            <person name="Haridas S."/>
            <person name="Kuo A."/>
            <person name="Mondo S."/>
            <person name="Pangilinan J."/>
            <person name="Riley R."/>
            <person name="Labutti K."/>
            <person name="Andreopoulos B."/>
            <person name="Lipzen A."/>
            <person name="Chen C."/>
            <person name="Yanf M."/>
            <person name="Daum C."/>
            <person name="Ng V."/>
            <person name="Clum A."/>
            <person name="Steindorff A."/>
            <person name="Ohm R."/>
            <person name="Martin F."/>
            <person name="Silar P."/>
            <person name="Natvig D."/>
            <person name="Lalanne C."/>
            <person name="Gautier V."/>
            <person name="Ament-Velasquez S.L."/>
            <person name="Kruys A."/>
            <person name="Hutchinson M.I."/>
            <person name="Powell A.J."/>
            <person name="Barry K."/>
            <person name="Miller A.N."/>
            <person name="Grigoriev I.V."/>
            <person name="Debuchy R."/>
            <person name="Gladieux P."/>
            <person name="Thoren M.H."/>
            <person name="Johannesson H."/>
        </authorList>
    </citation>
    <scope>NUCLEOTIDE SEQUENCE</scope>
    <source>
        <strain evidence="2">8032-3</strain>
    </source>
</reference>
<comment type="caution">
    <text evidence="2">The sequence shown here is derived from an EMBL/GenBank/DDBJ whole genome shotgun (WGS) entry which is preliminary data.</text>
</comment>
<keyword evidence="3" id="KW-1185">Reference proteome</keyword>
<feature type="compositionally biased region" description="Polar residues" evidence="1">
    <location>
        <begin position="1341"/>
        <end position="1360"/>
    </location>
</feature>
<dbReference type="EMBL" id="MU839019">
    <property type="protein sequence ID" value="KAK1764602.1"/>
    <property type="molecule type" value="Genomic_DNA"/>
</dbReference>
<name>A0AAJ0BWZ1_9PEZI</name>
<evidence type="ECO:0000313" key="3">
    <source>
        <dbReference type="Proteomes" id="UP001244011"/>
    </source>
</evidence>
<proteinExistence type="predicted"/>
<feature type="compositionally biased region" description="Polar residues" evidence="1">
    <location>
        <begin position="363"/>
        <end position="379"/>
    </location>
</feature>
<feature type="compositionally biased region" description="Basic and acidic residues" evidence="1">
    <location>
        <begin position="131"/>
        <end position="166"/>
    </location>
</feature>
<dbReference type="PANTHER" id="PTHR37988">
    <property type="entry name" value="UPF0592 MEMBRANE PROTEIN C7D4.03C"/>
    <property type="match status" value="1"/>
</dbReference>
<dbReference type="InterPro" id="IPR013887">
    <property type="entry name" value="UPF0592"/>
</dbReference>
<feature type="compositionally biased region" description="Low complexity" evidence="1">
    <location>
        <begin position="348"/>
        <end position="362"/>
    </location>
</feature>
<feature type="region of interest" description="Disordered" evidence="1">
    <location>
        <begin position="1123"/>
        <end position="1153"/>
    </location>
</feature>
<feature type="compositionally biased region" description="Basic and acidic residues" evidence="1">
    <location>
        <begin position="237"/>
        <end position="255"/>
    </location>
</feature>
<feature type="compositionally biased region" description="Polar residues" evidence="1">
    <location>
        <begin position="312"/>
        <end position="326"/>
    </location>
</feature>
<feature type="compositionally biased region" description="Low complexity" evidence="1">
    <location>
        <begin position="175"/>
        <end position="187"/>
    </location>
</feature>
<feature type="region of interest" description="Disordered" evidence="1">
    <location>
        <begin position="89"/>
        <end position="264"/>
    </location>
</feature>
<dbReference type="PANTHER" id="PTHR37988:SF1">
    <property type="entry name" value="UPF0592 MEMBRANE PROTEIN C7D4.03C"/>
    <property type="match status" value="1"/>
</dbReference>
<feature type="region of interest" description="Disordered" evidence="1">
    <location>
        <begin position="1258"/>
        <end position="1360"/>
    </location>
</feature>
<feature type="region of interest" description="Disordered" evidence="1">
    <location>
        <begin position="1040"/>
        <end position="1068"/>
    </location>
</feature>
<feature type="region of interest" description="Disordered" evidence="1">
    <location>
        <begin position="305"/>
        <end position="379"/>
    </location>
</feature>
<feature type="region of interest" description="Disordered" evidence="1">
    <location>
        <begin position="1175"/>
        <end position="1245"/>
    </location>
</feature>
<feature type="region of interest" description="Disordered" evidence="1">
    <location>
        <begin position="1"/>
        <end position="39"/>
    </location>
</feature>
<feature type="region of interest" description="Disordered" evidence="1">
    <location>
        <begin position="519"/>
        <end position="542"/>
    </location>
</feature>
<protein>
    <submittedName>
        <fullName evidence="2">DUF1765-domain-containing protein</fullName>
    </submittedName>
</protein>
<evidence type="ECO:0000313" key="2">
    <source>
        <dbReference type="EMBL" id="KAK1764602.1"/>
    </source>
</evidence>
<dbReference type="Pfam" id="PF08578">
    <property type="entry name" value="DUF1765"/>
    <property type="match status" value="1"/>
</dbReference>
<dbReference type="Proteomes" id="UP001244011">
    <property type="component" value="Unassembled WGS sequence"/>
</dbReference>
<dbReference type="GeneID" id="85308027"/>
<evidence type="ECO:0000256" key="1">
    <source>
        <dbReference type="SAM" id="MobiDB-lite"/>
    </source>
</evidence>